<evidence type="ECO:0000313" key="6">
    <source>
        <dbReference type="EMBL" id="QIN81304.1"/>
    </source>
</evidence>
<dbReference type="KEGG" id="rub:GBA63_00710"/>
<dbReference type="SUPFAM" id="SSF51679">
    <property type="entry name" value="Bacterial luciferase-like"/>
    <property type="match status" value="1"/>
</dbReference>
<keyword evidence="7" id="KW-1185">Reference proteome</keyword>
<keyword evidence="3" id="KW-0560">Oxidoreductase</keyword>
<dbReference type="PANTHER" id="PTHR42847:SF4">
    <property type="entry name" value="ALKANESULFONATE MONOOXYGENASE-RELATED"/>
    <property type="match status" value="1"/>
</dbReference>
<dbReference type="Proteomes" id="UP000501452">
    <property type="component" value="Chromosome"/>
</dbReference>
<dbReference type="NCBIfam" id="TIGR03560">
    <property type="entry name" value="F420_Rv1855c"/>
    <property type="match status" value="1"/>
</dbReference>
<keyword evidence="2" id="KW-0288">FMN</keyword>
<evidence type="ECO:0000256" key="2">
    <source>
        <dbReference type="ARBA" id="ARBA00022643"/>
    </source>
</evidence>
<gene>
    <name evidence="6" type="ORF">GBA63_00710</name>
</gene>
<proteinExistence type="predicted"/>
<dbReference type="PANTHER" id="PTHR42847">
    <property type="entry name" value="ALKANESULFONATE MONOOXYGENASE"/>
    <property type="match status" value="1"/>
</dbReference>
<reference evidence="6 7" key="1">
    <citation type="submission" date="2019-10" db="EMBL/GenBank/DDBJ databases">
        <title>Rubrobacter sp nov SCSIO 52090 isolated from a deep-sea sediment in the South China Sea.</title>
        <authorList>
            <person name="Chen R.W."/>
        </authorList>
    </citation>
    <scope>NUCLEOTIDE SEQUENCE [LARGE SCALE GENOMIC DNA]</scope>
    <source>
        <strain evidence="6 7">SCSIO 52909</strain>
    </source>
</reference>
<keyword evidence="4" id="KW-0503">Monooxygenase</keyword>
<dbReference type="Pfam" id="PF00296">
    <property type="entry name" value="Bac_luciferase"/>
    <property type="match status" value="1"/>
</dbReference>
<protein>
    <submittedName>
        <fullName evidence="6">TIGR03560 family F420-dependent LLM class oxidoreductase</fullName>
    </submittedName>
</protein>
<feature type="domain" description="Luciferase-like" evidence="5">
    <location>
        <begin position="12"/>
        <end position="241"/>
    </location>
</feature>
<dbReference type="AlphaFoldDB" id="A0A6G8Q486"/>
<evidence type="ECO:0000256" key="3">
    <source>
        <dbReference type="ARBA" id="ARBA00023002"/>
    </source>
</evidence>
<dbReference type="InterPro" id="IPR036661">
    <property type="entry name" value="Luciferase-like_sf"/>
</dbReference>
<organism evidence="6 7">
    <name type="scientific">Rubrobacter tropicus</name>
    <dbReference type="NCBI Taxonomy" id="2653851"/>
    <lineage>
        <taxon>Bacteria</taxon>
        <taxon>Bacillati</taxon>
        <taxon>Actinomycetota</taxon>
        <taxon>Rubrobacteria</taxon>
        <taxon>Rubrobacterales</taxon>
        <taxon>Rubrobacteraceae</taxon>
        <taxon>Rubrobacter</taxon>
    </lineage>
</organism>
<sequence>MIEVAIMIEGQYGINWERWKRLGRTVEDLGYAGLYRSDHFTEPEGPLEDALELWTSLAWLADNTERIEFGPLVSPVSFRHPVITAWQASAVDNLAGGRLRLGVGAGWQKREHDAFGFDLLDTDRRFARFEEGLEVITRLVRSERPVSFAGEFYRLEDAVLTVRSPRPGGIPVVIGGNGPRRTLPLTARYADEWNAVFLTAGKFADLNAGLDGLLREAGRQPEEVHRTLMTRGVFGRTEAEVDGKLGGVPREDLDAAVIVGTADEFVDRLGRLEEAGVRRVMLQWLEADDVDGLEAMAGSVLPQL</sequence>
<dbReference type="InterPro" id="IPR050172">
    <property type="entry name" value="SsuD_RutA_monooxygenase"/>
</dbReference>
<dbReference type="RefSeq" id="WP_166172544.1">
    <property type="nucleotide sequence ID" value="NZ_CP045119.1"/>
</dbReference>
<evidence type="ECO:0000259" key="5">
    <source>
        <dbReference type="Pfam" id="PF00296"/>
    </source>
</evidence>
<dbReference type="Gene3D" id="3.20.20.30">
    <property type="entry name" value="Luciferase-like domain"/>
    <property type="match status" value="1"/>
</dbReference>
<keyword evidence="1" id="KW-0285">Flavoprotein</keyword>
<accession>A0A6G8Q486</accession>
<dbReference type="GO" id="GO:0008726">
    <property type="term" value="F:alkanesulfonate monooxygenase activity"/>
    <property type="evidence" value="ECO:0007669"/>
    <property type="project" value="TreeGrafter"/>
</dbReference>
<evidence type="ECO:0000313" key="7">
    <source>
        <dbReference type="Proteomes" id="UP000501452"/>
    </source>
</evidence>
<dbReference type="InterPro" id="IPR019952">
    <property type="entry name" value="F420_OxRdatse_Rv1855c_pred"/>
</dbReference>
<evidence type="ECO:0000256" key="4">
    <source>
        <dbReference type="ARBA" id="ARBA00023033"/>
    </source>
</evidence>
<dbReference type="EMBL" id="CP045119">
    <property type="protein sequence ID" value="QIN81304.1"/>
    <property type="molecule type" value="Genomic_DNA"/>
</dbReference>
<evidence type="ECO:0000256" key="1">
    <source>
        <dbReference type="ARBA" id="ARBA00022630"/>
    </source>
</evidence>
<dbReference type="GO" id="GO:0046306">
    <property type="term" value="P:alkanesulfonate catabolic process"/>
    <property type="evidence" value="ECO:0007669"/>
    <property type="project" value="TreeGrafter"/>
</dbReference>
<dbReference type="InterPro" id="IPR011251">
    <property type="entry name" value="Luciferase-like_dom"/>
</dbReference>
<name>A0A6G8Q486_9ACTN</name>